<dbReference type="InterPro" id="IPR011050">
    <property type="entry name" value="Pectin_lyase_fold/virulence"/>
</dbReference>
<dbReference type="InterPro" id="IPR000743">
    <property type="entry name" value="Glyco_hydro_28"/>
</dbReference>
<keyword evidence="3" id="KW-0732">Signal</keyword>
<dbReference type="InterPro" id="IPR050434">
    <property type="entry name" value="Glycosyl_hydrlase_28"/>
</dbReference>
<organism evidence="11 12">
    <name type="scientific">Athelia psychrophila</name>
    <dbReference type="NCBI Taxonomy" id="1759441"/>
    <lineage>
        <taxon>Eukaryota</taxon>
        <taxon>Fungi</taxon>
        <taxon>Dikarya</taxon>
        <taxon>Basidiomycota</taxon>
        <taxon>Agaricomycotina</taxon>
        <taxon>Agaricomycetes</taxon>
        <taxon>Agaricomycetidae</taxon>
        <taxon>Atheliales</taxon>
        <taxon>Atheliaceae</taxon>
        <taxon>Athelia</taxon>
    </lineage>
</organism>
<proteinExistence type="inferred from homology"/>
<comment type="catalytic activity">
    <reaction evidence="9">
        <text>(1,4-alpha-D-galacturonosyl)n+m + H2O = (1,4-alpha-D-galacturonosyl)n + (1,4-alpha-D-galacturonosyl)m.</text>
        <dbReference type="EC" id="3.2.1.15"/>
    </reaction>
</comment>
<dbReference type="Proteomes" id="UP000076532">
    <property type="component" value="Unassembled WGS sequence"/>
</dbReference>
<gene>
    <name evidence="11" type="ORF">FIBSPDRAFT_884667</name>
</gene>
<evidence type="ECO:0000256" key="3">
    <source>
        <dbReference type="ARBA" id="ARBA00022729"/>
    </source>
</evidence>
<accession>A0A166SME3</accession>
<evidence type="ECO:0000256" key="10">
    <source>
        <dbReference type="RuleBase" id="RU361169"/>
    </source>
</evidence>
<dbReference type="Gene3D" id="2.160.20.10">
    <property type="entry name" value="Single-stranded right-handed beta-helix, Pectin lyase-like"/>
    <property type="match status" value="1"/>
</dbReference>
<dbReference type="PANTHER" id="PTHR31884">
    <property type="entry name" value="POLYGALACTURONASE"/>
    <property type="match status" value="1"/>
</dbReference>
<keyword evidence="6" id="KW-1015">Disulfide bond</keyword>
<keyword evidence="7 10" id="KW-0326">Glycosidase</keyword>
<dbReference type="GO" id="GO:0071555">
    <property type="term" value="P:cell wall organization"/>
    <property type="evidence" value="ECO:0007669"/>
    <property type="project" value="UniProtKB-KW"/>
</dbReference>
<dbReference type="AlphaFoldDB" id="A0A166SME3"/>
<reference evidence="11 12" key="1">
    <citation type="journal article" date="2016" name="Mol. Biol. Evol.">
        <title>Comparative Genomics of Early-Diverging Mushroom-Forming Fungi Provides Insights into the Origins of Lignocellulose Decay Capabilities.</title>
        <authorList>
            <person name="Nagy L.G."/>
            <person name="Riley R."/>
            <person name="Tritt A."/>
            <person name="Adam C."/>
            <person name="Daum C."/>
            <person name="Floudas D."/>
            <person name="Sun H."/>
            <person name="Yadav J.S."/>
            <person name="Pangilinan J."/>
            <person name="Larsson K.H."/>
            <person name="Matsuura K."/>
            <person name="Barry K."/>
            <person name="Labutti K."/>
            <person name="Kuo R."/>
            <person name="Ohm R.A."/>
            <person name="Bhattacharya S.S."/>
            <person name="Shirouzu T."/>
            <person name="Yoshinaga Y."/>
            <person name="Martin F.M."/>
            <person name="Grigoriev I.V."/>
            <person name="Hibbett D.S."/>
        </authorList>
    </citation>
    <scope>NUCLEOTIDE SEQUENCE [LARGE SCALE GENOMIC DNA]</scope>
    <source>
        <strain evidence="11 12">CBS 109695</strain>
    </source>
</reference>
<evidence type="ECO:0000256" key="4">
    <source>
        <dbReference type="ARBA" id="ARBA00022737"/>
    </source>
</evidence>
<evidence type="ECO:0000256" key="9">
    <source>
        <dbReference type="ARBA" id="ARBA00034074"/>
    </source>
</evidence>
<evidence type="ECO:0000313" key="12">
    <source>
        <dbReference type="Proteomes" id="UP000076532"/>
    </source>
</evidence>
<comment type="similarity">
    <text evidence="1 10">Belongs to the glycosyl hydrolase 28 family.</text>
</comment>
<evidence type="ECO:0000256" key="6">
    <source>
        <dbReference type="ARBA" id="ARBA00023157"/>
    </source>
</evidence>
<evidence type="ECO:0000256" key="1">
    <source>
        <dbReference type="ARBA" id="ARBA00008834"/>
    </source>
</evidence>
<dbReference type="SUPFAM" id="SSF51126">
    <property type="entry name" value="Pectin lyase-like"/>
    <property type="match status" value="1"/>
</dbReference>
<dbReference type="GO" id="GO:0045490">
    <property type="term" value="P:pectin catabolic process"/>
    <property type="evidence" value="ECO:0007669"/>
    <property type="project" value="TreeGrafter"/>
</dbReference>
<dbReference type="SMART" id="SM00710">
    <property type="entry name" value="PbH1"/>
    <property type="match status" value="2"/>
</dbReference>
<keyword evidence="4" id="KW-0677">Repeat</keyword>
<dbReference type="Pfam" id="PF00295">
    <property type="entry name" value="Glyco_hydro_28"/>
    <property type="match status" value="1"/>
</dbReference>
<sequence length="355" mass="38620">MYSKVLSACSEYRGSFSSFNLAEMFRSLVGHGISIGSIASDKAVSGVTISGNTITDSVNGLRIKTVYGATDASVKDVVYSGNTASGITSYGVVIEQDYENGSPTGTPSNGVTLGPVTFSGTNTIAVSSGAKEVYVLCGTEYGNLELVWIEDQWWHRWFLHSQITTVSPDTPSEEEVQAESHAFVQSSSRFCSVKLFDMVQEPSIIRRLYGGRLQRVVKEYNRLSLWQCSSFSRSLAFRQPISNVAGGARHHGQYGRRWARSASPMFWQPLGELGIANNMVIAGGVRHATTFLQPLGELGIANNMVIAGGVRHATTFLQPLGELGIDNNMVIAGGVRHAPTFLQPLGELRWEEFIH</sequence>
<evidence type="ECO:0000256" key="5">
    <source>
        <dbReference type="ARBA" id="ARBA00022801"/>
    </source>
</evidence>
<dbReference type="GO" id="GO:0005576">
    <property type="term" value="C:extracellular region"/>
    <property type="evidence" value="ECO:0007669"/>
    <property type="project" value="TreeGrafter"/>
</dbReference>
<keyword evidence="12" id="KW-1185">Reference proteome</keyword>
<dbReference type="PANTHER" id="PTHR31884:SF13">
    <property type="entry name" value="ENDOPOLYGALACTURONASE B"/>
    <property type="match status" value="1"/>
</dbReference>
<evidence type="ECO:0000256" key="8">
    <source>
        <dbReference type="ARBA" id="ARBA00023316"/>
    </source>
</evidence>
<dbReference type="InterPro" id="IPR012334">
    <property type="entry name" value="Pectin_lyas_fold"/>
</dbReference>
<dbReference type="GO" id="GO:0004650">
    <property type="term" value="F:polygalacturonase activity"/>
    <property type="evidence" value="ECO:0007669"/>
    <property type="project" value="UniProtKB-EC"/>
</dbReference>
<dbReference type="InterPro" id="IPR006626">
    <property type="entry name" value="PbH1"/>
</dbReference>
<keyword evidence="5 10" id="KW-0378">Hydrolase</keyword>
<dbReference type="STRING" id="436010.A0A166SME3"/>
<dbReference type="OrthoDB" id="1546079at2759"/>
<evidence type="ECO:0000256" key="7">
    <source>
        <dbReference type="ARBA" id="ARBA00023295"/>
    </source>
</evidence>
<name>A0A166SME3_9AGAM</name>
<keyword evidence="8" id="KW-0961">Cell wall biogenesis/degradation</keyword>
<dbReference type="EC" id="3.2.1.15" evidence="2"/>
<dbReference type="EMBL" id="KV417497">
    <property type="protein sequence ID" value="KZP29615.1"/>
    <property type="molecule type" value="Genomic_DNA"/>
</dbReference>
<evidence type="ECO:0000313" key="11">
    <source>
        <dbReference type="EMBL" id="KZP29615.1"/>
    </source>
</evidence>
<protein>
    <recommendedName>
        <fullName evidence="2">endo-polygalacturonase</fullName>
        <ecNumber evidence="2">3.2.1.15</ecNumber>
    </recommendedName>
</protein>
<evidence type="ECO:0000256" key="2">
    <source>
        <dbReference type="ARBA" id="ARBA00012736"/>
    </source>
</evidence>